<evidence type="ECO:0000256" key="6">
    <source>
        <dbReference type="SAM" id="Phobius"/>
    </source>
</evidence>
<evidence type="ECO:0000256" key="1">
    <source>
        <dbReference type="ARBA" id="ARBA00004141"/>
    </source>
</evidence>
<keyword evidence="4 6" id="KW-0472">Membrane</keyword>
<feature type="transmembrane region" description="Helical" evidence="6">
    <location>
        <begin position="245"/>
        <end position="264"/>
    </location>
</feature>
<feature type="transmembrane region" description="Helical" evidence="6">
    <location>
        <begin position="44"/>
        <end position="68"/>
    </location>
</feature>
<gene>
    <name evidence="7" type="ORF">SAMN04488028_101235</name>
</gene>
<evidence type="ECO:0000256" key="2">
    <source>
        <dbReference type="ARBA" id="ARBA00022692"/>
    </source>
</evidence>
<reference evidence="8" key="1">
    <citation type="submission" date="2016-11" db="EMBL/GenBank/DDBJ databases">
        <authorList>
            <person name="Varghese N."/>
            <person name="Submissions S."/>
        </authorList>
    </citation>
    <scope>NUCLEOTIDE SEQUENCE [LARGE SCALE GENOMIC DNA]</scope>
    <source>
        <strain evidence="8">DSM 26134</strain>
    </source>
</reference>
<dbReference type="Proteomes" id="UP000184474">
    <property type="component" value="Unassembled WGS sequence"/>
</dbReference>
<evidence type="ECO:0000313" key="8">
    <source>
        <dbReference type="Proteomes" id="UP000184474"/>
    </source>
</evidence>
<dbReference type="EMBL" id="FRAA01000001">
    <property type="protein sequence ID" value="SHJ47456.1"/>
    <property type="molecule type" value="Genomic_DNA"/>
</dbReference>
<dbReference type="Gene3D" id="1.20.1080.10">
    <property type="entry name" value="Glycerol uptake facilitator protein"/>
    <property type="match status" value="1"/>
</dbReference>
<sequence>MNLFSRKFRPTEEAEPGRPKEVKQILEEQIDMSMKEFNRSNSGLFMSAFTAGLEIGFSVLFMGTIFTLFGDLVSPEVLKIMLALCYPLGFIFVIIGRSELFTEHTALAILPVLNGSIKLKFIFKLWGLVYSGNLIGGFIFSFMIAKIGPAVGFIDESVFYHLAHEMTDYHWEVILLSALLAGWMMGLLGWLVTSSQETISRILMIGMVTSIIGMAGLHHCIVGSIEVFSGMITSEDITFMDYLKFQFWATVGNAIGGTVFVAVLKFSHVRFNS</sequence>
<keyword evidence="3 6" id="KW-1133">Transmembrane helix</keyword>
<organism evidence="7 8">
    <name type="scientific">Reichenbachiella agariperforans</name>
    <dbReference type="NCBI Taxonomy" id="156994"/>
    <lineage>
        <taxon>Bacteria</taxon>
        <taxon>Pseudomonadati</taxon>
        <taxon>Bacteroidota</taxon>
        <taxon>Cytophagia</taxon>
        <taxon>Cytophagales</taxon>
        <taxon>Reichenbachiellaceae</taxon>
        <taxon>Reichenbachiella</taxon>
    </lineage>
</organism>
<evidence type="ECO:0000256" key="4">
    <source>
        <dbReference type="ARBA" id="ARBA00023136"/>
    </source>
</evidence>
<evidence type="ECO:0000256" key="3">
    <source>
        <dbReference type="ARBA" id="ARBA00022989"/>
    </source>
</evidence>
<dbReference type="InterPro" id="IPR000292">
    <property type="entry name" value="For/NO2_transpt"/>
</dbReference>
<feature type="transmembrane region" description="Helical" evidence="6">
    <location>
        <begin position="169"/>
        <end position="190"/>
    </location>
</feature>
<feature type="transmembrane region" description="Helical" evidence="6">
    <location>
        <begin position="202"/>
        <end position="225"/>
    </location>
</feature>
<comment type="subcellular location">
    <subcellularLocation>
        <location evidence="1">Membrane</location>
        <topology evidence="1">Multi-pass membrane protein</topology>
    </subcellularLocation>
</comment>
<dbReference type="STRING" id="156994.SAMN04488028_101235"/>
<feature type="transmembrane region" description="Helical" evidence="6">
    <location>
        <begin position="80"/>
        <end position="100"/>
    </location>
</feature>
<dbReference type="RefSeq" id="WP_073118669.1">
    <property type="nucleotide sequence ID" value="NZ_FRAA01000001.1"/>
</dbReference>
<dbReference type="Pfam" id="PF01226">
    <property type="entry name" value="Form_Nir_trans"/>
    <property type="match status" value="1"/>
</dbReference>
<protein>
    <submittedName>
        <fullName evidence="7">Formate/nitrite transporter FocA, FNT family</fullName>
    </submittedName>
</protein>
<dbReference type="GO" id="GO:0015499">
    <property type="term" value="F:formate transmembrane transporter activity"/>
    <property type="evidence" value="ECO:0007669"/>
    <property type="project" value="TreeGrafter"/>
</dbReference>
<dbReference type="AlphaFoldDB" id="A0A1M6JL95"/>
<feature type="transmembrane region" description="Helical" evidence="6">
    <location>
        <begin position="121"/>
        <end position="145"/>
    </location>
</feature>
<keyword evidence="8" id="KW-1185">Reference proteome</keyword>
<feature type="compositionally biased region" description="Basic and acidic residues" evidence="5">
    <location>
        <begin position="9"/>
        <end position="20"/>
    </location>
</feature>
<name>A0A1M6JL95_REIAG</name>
<dbReference type="InterPro" id="IPR023271">
    <property type="entry name" value="Aquaporin-like"/>
</dbReference>
<feature type="region of interest" description="Disordered" evidence="5">
    <location>
        <begin position="1"/>
        <end position="20"/>
    </location>
</feature>
<dbReference type="GO" id="GO:0005886">
    <property type="term" value="C:plasma membrane"/>
    <property type="evidence" value="ECO:0007669"/>
    <property type="project" value="TreeGrafter"/>
</dbReference>
<proteinExistence type="predicted"/>
<keyword evidence="2 6" id="KW-0812">Transmembrane</keyword>
<dbReference type="PANTHER" id="PTHR30520">
    <property type="entry name" value="FORMATE TRANSPORTER-RELATED"/>
    <property type="match status" value="1"/>
</dbReference>
<evidence type="ECO:0000313" key="7">
    <source>
        <dbReference type="EMBL" id="SHJ47456.1"/>
    </source>
</evidence>
<evidence type="ECO:0000256" key="5">
    <source>
        <dbReference type="SAM" id="MobiDB-lite"/>
    </source>
</evidence>
<accession>A0A1M6JL95</accession>
<dbReference type="PANTHER" id="PTHR30520:SF2">
    <property type="entry name" value="INNER MEMBRANE PROTEIN YFDC"/>
    <property type="match status" value="1"/>
</dbReference>